<evidence type="ECO:0000256" key="1">
    <source>
        <dbReference type="SAM" id="SignalP"/>
    </source>
</evidence>
<feature type="chain" id="PRO_5046157208" description="Lipocalin-like domain-containing protein" evidence="1">
    <location>
        <begin position="22"/>
        <end position="166"/>
    </location>
</feature>
<dbReference type="Pfam" id="PF13648">
    <property type="entry name" value="Lipocalin_4"/>
    <property type="match status" value="1"/>
</dbReference>
<reference evidence="3 4" key="1">
    <citation type="submission" date="2023-07" db="EMBL/GenBank/DDBJ databases">
        <title>Sorghum-associated microbial communities from plants grown in Nebraska, USA.</title>
        <authorList>
            <person name="Schachtman D."/>
        </authorList>
    </citation>
    <scope>NUCLEOTIDE SEQUENCE [LARGE SCALE GENOMIC DNA]</scope>
    <source>
        <strain evidence="3 4">BE57</strain>
    </source>
</reference>
<dbReference type="Proteomes" id="UP001264980">
    <property type="component" value="Unassembled WGS sequence"/>
</dbReference>
<evidence type="ECO:0000313" key="3">
    <source>
        <dbReference type="EMBL" id="MDR6805484.1"/>
    </source>
</evidence>
<protein>
    <recommendedName>
        <fullName evidence="2">Lipocalin-like domain-containing protein</fullName>
    </recommendedName>
</protein>
<sequence>MKFYTHIALFSLLAAASPACKDDDKKDVTPEPVKITFTDKKWKTETWDLVKPLDLDEDGDKETDLMQLLIECDFDDFIVFQKDGKFITNTGSKRCNANEEQESYTANWAYDEAAKIIKMKSVPSGLEKDDWEVLELTETTLKVRFNLLPEDGESAAIKSVMTLKKM</sequence>
<keyword evidence="1" id="KW-0732">Signal</keyword>
<gene>
    <name evidence="3" type="ORF">J2W84_002530</name>
</gene>
<keyword evidence="4" id="KW-1185">Reference proteome</keyword>
<evidence type="ECO:0000259" key="2">
    <source>
        <dbReference type="Pfam" id="PF13648"/>
    </source>
</evidence>
<proteinExistence type="predicted"/>
<feature type="signal peptide" evidence="1">
    <location>
        <begin position="1"/>
        <end position="21"/>
    </location>
</feature>
<dbReference type="RefSeq" id="WP_309983356.1">
    <property type="nucleotide sequence ID" value="NZ_JAVDTI010000002.1"/>
</dbReference>
<evidence type="ECO:0000313" key="4">
    <source>
        <dbReference type="Proteomes" id="UP001264980"/>
    </source>
</evidence>
<feature type="domain" description="Lipocalin-like" evidence="2">
    <location>
        <begin position="46"/>
        <end position="142"/>
    </location>
</feature>
<organism evidence="3 4">
    <name type="scientific">Dyadobacter fermentans</name>
    <dbReference type="NCBI Taxonomy" id="94254"/>
    <lineage>
        <taxon>Bacteria</taxon>
        <taxon>Pseudomonadati</taxon>
        <taxon>Bacteroidota</taxon>
        <taxon>Cytophagia</taxon>
        <taxon>Cytophagales</taxon>
        <taxon>Spirosomataceae</taxon>
        <taxon>Dyadobacter</taxon>
    </lineage>
</organism>
<dbReference type="EMBL" id="JAVDTI010000002">
    <property type="protein sequence ID" value="MDR6805484.1"/>
    <property type="molecule type" value="Genomic_DNA"/>
</dbReference>
<name>A0ABU1QWE7_9BACT</name>
<accession>A0ABU1QWE7</accession>
<comment type="caution">
    <text evidence="3">The sequence shown here is derived from an EMBL/GenBank/DDBJ whole genome shotgun (WGS) entry which is preliminary data.</text>
</comment>
<dbReference type="InterPro" id="IPR024311">
    <property type="entry name" value="Lipocalin-like"/>
</dbReference>